<dbReference type="Proteomes" id="UP000075604">
    <property type="component" value="Unassembled WGS sequence"/>
</dbReference>
<keyword evidence="2" id="KW-0732">Signal</keyword>
<accession>A0A150PFZ2</accession>
<evidence type="ECO:0008006" key="5">
    <source>
        <dbReference type="Google" id="ProtNLM"/>
    </source>
</evidence>
<dbReference type="AlphaFoldDB" id="A0A150PFZ2"/>
<gene>
    <name evidence="3" type="ORF">BE04_44570</name>
</gene>
<proteinExistence type="predicted"/>
<organism evidence="3 4">
    <name type="scientific">Sorangium cellulosum</name>
    <name type="common">Polyangium cellulosum</name>
    <dbReference type="NCBI Taxonomy" id="56"/>
    <lineage>
        <taxon>Bacteria</taxon>
        <taxon>Pseudomonadati</taxon>
        <taxon>Myxococcota</taxon>
        <taxon>Polyangia</taxon>
        <taxon>Polyangiales</taxon>
        <taxon>Polyangiaceae</taxon>
        <taxon>Sorangium</taxon>
    </lineage>
</organism>
<comment type="caution">
    <text evidence="3">The sequence shown here is derived from an EMBL/GenBank/DDBJ whole genome shotgun (WGS) entry which is preliminary data.</text>
</comment>
<feature type="chain" id="PRO_5007565952" description="Secreted protein" evidence="2">
    <location>
        <begin position="21"/>
        <end position="179"/>
    </location>
</feature>
<evidence type="ECO:0000313" key="3">
    <source>
        <dbReference type="EMBL" id="KYF54552.1"/>
    </source>
</evidence>
<name>A0A150PFZ2_SORCE</name>
<feature type="region of interest" description="Disordered" evidence="1">
    <location>
        <begin position="19"/>
        <end position="39"/>
    </location>
</feature>
<sequence>MHTGITLAVAALMGAPACGAADEPSAAGEEGRAEEAGLSTRHVELSLDPEEPAIPQIVAAGRHELAAACADRPEAAIRFFDPLDPGAYADVPCASVLDDAAAQDENAMPVSDGDEPTGDVQQAIGPISLLMCGLYAGGSLLTLRYAVCPRARTARARQRCDDTGLWGGVAMGLLCAVPF</sequence>
<evidence type="ECO:0000256" key="1">
    <source>
        <dbReference type="SAM" id="MobiDB-lite"/>
    </source>
</evidence>
<feature type="signal peptide" evidence="2">
    <location>
        <begin position="1"/>
        <end position="20"/>
    </location>
</feature>
<dbReference type="EMBL" id="JELX01002698">
    <property type="protein sequence ID" value="KYF54552.1"/>
    <property type="molecule type" value="Genomic_DNA"/>
</dbReference>
<evidence type="ECO:0000256" key="2">
    <source>
        <dbReference type="SAM" id="SignalP"/>
    </source>
</evidence>
<feature type="compositionally biased region" description="Basic and acidic residues" evidence="1">
    <location>
        <begin position="29"/>
        <end position="39"/>
    </location>
</feature>
<reference evidence="3 4" key="1">
    <citation type="submission" date="2014-02" db="EMBL/GenBank/DDBJ databases">
        <title>The small core and large imbalanced accessory genome model reveals a collaborative survival strategy of Sorangium cellulosum strains in nature.</title>
        <authorList>
            <person name="Han K."/>
            <person name="Peng R."/>
            <person name="Blom J."/>
            <person name="Li Y.-Z."/>
        </authorList>
    </citation>
    <scope>NUCLEOTIDE SEQUENCE [LARGE SCALE GENOMIC DNA]</scope>
    <source>
        <strain evidence="3 4">So0157-18</strain>
    </source>
</reference>
<evidence type="ECO:0000313" key="4">
    <source>
        <dbReference type="Proteomes" id="UP000075604"/>
    </source>
</evidence>
<protein>
    <recommendedName>
        <fullName evidence="5">Secreted protein</fullName>
    </recommendedName>
</protein>